<accession>A0A090FPZ4</accession>
<protein>
    <submittedName>
        <fullName evidence="1">Uncharacterized protein</fullName>
    </submittedName>
</protein>
<keyword evidence="2" id="KW-1185">Reference proteome</keyword>
<evidence type="ECO:0000313" key="1">
    <source>
        <dbReference type="EMBL" id="CDX21024.1"/>
    </source>
</evidence>
<name>A0A090FPZ4_MESPL</name>
<reference evidence="2" key="1">
    <citation type="submission" date="2014-08" db="EMBL/GenBank/DDBJ databases">
        <authorList>
            <person name="Moulin L."/>
        </authorList>
    </citation>
    <scope>NUCLEOTIDE SEQUENCE [LARGE SCALE GENOMIC DNA]</scope>
</reference>
<sequence length="95" mass="10993">MQRHHLWQLFTLCSKAKVIASLNAQRLQRLSYKSSRIKADFTSNTSWLQRVGRGRVLVKSVSQRQSTCQVWRVHPRSLLQESITALSRRSAILDS</sequence>
<evidence type="ECO:0000313" key="2">
    <source>
        <dbReference type="Proteomes" id="UP000045285"/>
    </source>
</evidence>
<proteinExistence type="predicted"/>
<dbReference type="EMBL" id="CCMZ01000028">
    <property type="protein sequence ID" value="CDX21024.1"/>
    <property type="molecule type" value="Genomic_DNA"/>
</dbReference>
<organism evidence="1 2">
    <name type="scientific">Mesorhizobium plurifarium</name>
    <dbReference type="NCBI Taxonomy" id="69974"/>
    <lineage>
        <taxon>Bacteria</taxon>
        <taxon>Pseudomonadati</taxon>
        <taxon>Pseudomonadota</taxon>
        <taxon>Alphaproteobacteria</taxon>
        <taxon>Hyphomicrobiales</taxon>
        <taxon>Phyllobacteriaceae</taxon>
        <taxon>Mesorhizobium</taxon>
    </lineage>
</organism>
<gene>
    <name evidence="1" type="ORF">MPL3356_340142</name>
</gene>
<dbReference type="AlphaFoldDB" id="A0A090FPZ4"/>
<dbReference type="Proteomes" id="UP000045285">
    <property type="component" value="Unassembled WGS sequence"/>
</dbReference>